<reference evidence="2" key="1">
    <citation type="journal article" date="2020" name="Nature">
        <title>Giant virus diversity and host interactions through global metagenomics.</title>
        <authorList>
            <person name="Schulz F."/>
            <person name="Roux S."/>
            <person name="Paez-Espino D."/>
            <person name="Jungbluth S."/>
            <person name="Walsh D.A."/>
            <person name="Denef V.J."/>
            <person name="McMahon K.D."/>
            <person name="Konstantinidis K.T."/>
            <person name="Eloe-Fadrosh E.A."/>
            <person name="Kyrpides N.C."/>
            <person name="Woyke T."/>
        </authorList>
    </citation>
    <scope>NUCLEOTIDE SEQUENCE</scope>
    <source>
        <strain evidence="2">GVMAG-S-3300013286-35</strain>
    </source>
</reference>
<dbReference type="GO" id="GO:0005524">
    <property type="term" value="F:ATP binding"/>
    <property type="evidence" value="ECO:0007669"/>
    <property type="project" value="InterPro"/>
</dbReference>
<dbReference type="EMBL" id="MN740994">
    <property type="protein sequence ID" value="QHU22042.1"/>
    <property type="molecule type" value="Genomic_DNA"/>
</dbReference>
<evidence type="ECO:0000259" key="1">
    <source>
        <dbReference type="PROSITE" id="PS50011"/>
    </source>
</evidence>
<name>A0A6C0KVN9_9ZZZZ</name>
<proteinExistence type="predicted"/>
<feature type="domain" description="Protein kinase" evidence="1">
    <location>
        <begin position="11"/>
        <end position="374"/>
    </location>
</feature>
<dbReference type="InterPro" id="IPR011009">
    <property type="entry name" value="Kinase-like_dom_sf"/>
</dbReference>
<accession>A0A6C0KVN9</accession>
<dbReference type="SUPFAM" id="SSF56112">
    <property type="entry name" value="Protein kinase-like (PK-like)"/>
    <property type="match status" value="1"/>
</dbReference>
<sequence length="389" mass="45101">MVRKTRKTNPGRGGKYVFSGAYGCTYRPALKCMGQAAAEPGTISKLMSTREAVREYSQKRILEKVDPEFKFMLYPYKMCIPEQISFNNEENNIDTCTINLGRRNKNETKRVKRLSEAQILIYKDGGTDLAHIKPPPEDYAGFFHGFVYLFTGLVKLGEANVIHFDIKPSNLVGLKQENGSYLLRFIDFGLTKRVNDFNGGTRESLYLKNYSYWSFELKLLHVAVLQRTYILNEEHIEDFYNTLMRERAGFPYWNWFTKDGRYRITTGWVSIMIDDIMSGKISIGSLLVSFDLFALGRTLSEIYYRLTGHRSVGPDDVRFKSMNSPNQSKFNEYNVKLKNEISIPFYRLIVKMTNPIFIARPTAREAYEEFQIMLPKIRSIFEEYPAALV</sequence>
<dbReference type="PROSITE" id="PS50011">
    <property type="entry name" value="PROTEIN_KINASE_DOM"/>
    <property type="match status" value="1"/>
</dbReference>
<dbReference type="Gene3D" id="1.10.510.10">
    <property type="entry name" value="Transferase(Phosphotransferase) domain 1"/>
    <property type="match status" value="1"/>
</dbReference>
<protein>
    <recommendedName>
        <fullName evidence="1">Protein kinase domain-containing protein</fullName>
    </recommendedName>
</protein>
<dbReference type="AlphaFoldDB" id="A0A6C0KVN9"/>
<dbReference type="GO" id="GO:0004672">
    <property type="term" value="F:protein kinase activity"/>
    <property type="evidence" value="ECO:0007669"/>
    <property type="project" value="InterPro"/>
</dbReference>
<evidence type="ECO:0000313" key="2">
    <source>
        <dbReference type="EMBL" id="QHU22042.1"/>
    </source>
</evidence>
<dbReference type="InterPro" id="IPR000719">
    <property type="entry name" value="Prot_kinase_dom"/>
</dbReference>
<organism evidence="2">
    <name type="scientific">viral metagenome</name>
    <dbReference type="NCBI Taxonomy" id="1070528"/>
    <lineage>
        <taxon>unclassified sequences</taxon>
        <taxon>metagenomes</taxon>
        <taxon>organismal metagenomes</taxon>
    </lineage>
</organism>